<keyword evidence="3" id="KW-1185">Reference proteome</keyword>
<evidence type="ECO:0000259" key="1">
    <source>
        <dbReference type="Pfam" id="PF01425"/>
    </source>
</evidence>
<proteinExistence type="predicted"/>
<dbReference type="InterPro" id="IPR023631">
    <property type="entry name" value="Amidase_dom"/>
</dbReference>
<dbReference type="InterPro" id="IPR000120">
    <property type="entry name" value="Amidase"/>
</dbReference>
<reference evidence="2" key="1">
    <citation type="submission" date="2022-05" db="EMBL/GenBank/DDBJ databases">
        <title>Jatrophihabitans sp. SB3-54 whole genome sequence.</title>
        <authorList>
            <person name="Suh M.K."/>
            <person name="Eom M.K."/>
            <person name="Kim J.S."/>
            <person name="Kim H.S."/>
            <person name="Do H.E."/>
            <person name="Shin Y.K."/>
            <person name="Lee J.-S."/>
        </authorList>
    </citation>
    <scope>NUCLEOTIDE SEQUENCE</scope>
    <source>
        <strain evidence="2">SB3-54</strain>
    </source>
</reference>
<dbReference type="InterPro" id="IPR020556">
    <property type="entry name" value="Amidase_CS"/>
</dbReference>
<organism evidence="2 3">
    <name type="scientific">Jatrophihabitans cynanchi</name>
    <dbReference type="NCBI Taxonomy" id="2944128"/>
    <lineage>
        <taxon>Bacteria</taxon>
        <taxon>Bacillati</taxon>
        <taxon>Actinomycetota</taxon>
        <taxon>Actinomycetes</taxon>
        <taxon>Jatrophihabitantales</taxon>
        <taxon>Jatrophihabitantaceae</taxon>
        <taxon>Jatrophihabitans</taxon>
    </lineage>
</organism>
<dbReference type="PANTHER" id="PTHR11895">
    <property type="entry name" value="TRANSAMIDASE"/>
    <property type="match status" value="1"/>
</dbReference>
<gene>
    <name evidence="2" type="ORF">M6B22_00590</name>
</gene>
<accession>A0ABY7JXI5</accession>
<dbReference type="SUPFAM" id="SSF75304">
    <property type="entry name" value="Amidase signature (AS) enzymes"/>
    <property type="match status" value="1"/>
</dbReference>
<dbReference type="InterPro" id="IPR036928">
    <property type="entry name" value="AS_sf"/>
</dbReference>
<dbReference type="EMBL" id="CP097463">
    <property type="protein sequence ID" value="WAX57280.1"/>
    <property type="molecule type" value="Genomic_DNA"/>
</dbReference>
<evidence type="ECO:0000313" key="2">
    <source>
        <dbReference type="EMBL" id="WAX57280.1"/>
    </source>
</evidence>
<dbReference type="NCBIfam" id="NF005686">
    <property type="entry name" value="PRK07486.1"/>
    <property type="match status" value="1"/>
</dbReference>
<sequence length="472" mass="50226">MDLCFLPATELAALLRRREVSAREVTQAHLDQIERVNPQVNAVVTLVAERALDEARAADERLAAGADVGPLHGLPIAVKDTHETAGIRTTHGSPILADHVPERDELVVERVRGAGAIVLGKTNTPEFAAGSHTFNPLFGLTRNPYDLSRSAGGSSGGSAAALACGMTPLADGSDMGGSLRNPASFCNVVGLRPSPGRVPTWPSAAPWSTLSVQGPMARTVADAALLLSAQAGPDPRAPIAIDQPGAGFAAGLDRDLTGLRVAWSPDLGGAVSVDAAVADTLAPQVAVFEQLDCTVEQDCPDFAGAEDVFRTLRAWLFDLSLGGHRDRWPELLKESIVWNVDEGRKLTGADLARAERLHAELFHRVREFFGRYDLLLLPVSQVVPFDASLEYPTTVAGQEQQTYLDWMRSAYFVTVTGCPALSVPAGFTADGLPVGLQVVGPHHGDLAVLQAGYAFEQATRHHLQRPPVVRPL</sequence>
<dbReference type="RefSeq" id="WP_269443819.1">
    <property type="nucleotide sequence ID" value="NZ_CP097463.1"/>
</dbReference>
<evidence type="ECO:0000313" key="3">
    <source>
        <dbReference type="Proteomes" id="UP001164693"/>
    </source>
</evidence>
<dbReference type="PROSITE" id="PS00571">
    <property type="entry name" value="AMIDASES"/>
    <property type="match status" value="1"/>
</dbReference>
<feature type="domain" description="Amidase" evidence="1">
    <location>
        <begin position="24"/>
        <end position="449"/>
    </location>
</feature>
<dbReference type="Pfam" id="PF01425">
    <property type="entry name" value="Amidase"/>
    <property type="match status" value="1"/>
</dbReference>
<name>A0ABY7JXI5_9ACTN</name>
<dbReference type="Gene3D" id="3.90.1300.10">
    <property type="entry name" value="Amidase signature (AS) domain"/>
    <property type="match status" value="1"/>
</dbReference>
<protein>
    <submittedName>
        <fullName evidence="2">Amidase</fullName>
    </submittedName>
</protein>
<dbReference type="PANTHER" id="PTHR11895:SF76">
    <property type="entry name" value="INDOLEACETAMIDE HYDROLASE"/>
    <property type="match status" value="1"/>
</dbReference>
<dbReference type="Proteomes" id="UP001164693">
    <property type="component" value="Chromosome"/>
</dbReference>